<accession>A0A101MEH6</accession>
<protein>
    <submittedName>
        <fullName evidence="6">Uncharacterized protein</fullName>
    </submittedName>
</protein>
<dbReference type="STRING" id="48697.A0A101MEH6"/>
<comment type="caution">
    <text evidence="6">The sequence shown here is derived from an EMBL/GenBank/DDBJ whole genome shotgun (WGS) entry which is preliminary data.</text>
</comment>
<evidence type="ECO:0000313" key="7">
    <source>
        <dbReference type="Proteomes" id="UP000055045"/>
    </source>
</evidence>
<gene>
    <name evidence="6" type="ORF">ACN42_g8037</name>
</gene>
<dbReference type="Proteomes" id="UP000055045">
    <property type="component" value="Unassembled WGS sequence"/>
</dbReference>
<evidence type="ECO:0000259" key="5">
    <source>
        <dbReference type="Pfam" id="PF12867"/>
    </source>
</evidence>
<keyword evidence="7" id="KW-1185">Reference proteome</keyword>
<dbReference type="InterPro" id="IPR024775">
    <property type="entry name" value="DinB-like"/>
</dbReference>
<evidence type="ECO:0000256" key="2">
    <source>
        <dbReference type="ARBA" id="ARBA00023004"/>
    </source>
</evidence>
<name>A0A101MEH6_PENFR</name>
<proteinExistence type="predicted"/>
<dbReference type="Gene3D" id="3.90.1580.10">
    <property type="entry name" value="paralog of FGE (formylglycine-generating enzyme)"/>
    <property type="match status" value="1"/>
</dbReference>
<dbReference type="EMBL" id="LLXE01000242">
    <property type="protein sequence ID" value="KUM59099.1"/>
    <property type="molecule type" value="Genomic_DNA"/>
</dbReference>
<dbReference type="AlphaFoldDB" id="A0A101MEH6"/>
<dbReference type="Pfam" id="PF12867">
    <property type="entry name" value="DinB_2"/>
    <property type="match status" value="1"/>
</dbReference>
<dbReference type="PANTHER" id="PTHR43397">
    <property type="entry name" value="ERGOTHIONEINE BIOSYNTHESIS PROTEIN 1"/>
    <property type="match status" value="1"/>
</dbReference>
<comment type="pathway">
    <text evidence="3">Amino-acid biosynthesis; ergothioneine biosynthesis.</text>
</comment>
<evidence type="ECO:0000259" key="4">
    <source>
        <dbReference type="Pfam" id="PF03781"/>
    </source>
</evidence>
<evidence type="ECO:0000256" key="1">
    <source>
        <dbReference type="ARBA" id="ARBA00023002"/>
    </source>
</evidence>
<feature type="domain" description="Sulfatase-modifying factor enzyme-like" evidence="4">
    <location>
        <begin position="246"/>
        <end position="457"/>
    </location>
</feature>
<evidence type="ECO:0000256" key="3">
    <source>
        <dbReference type="ARBA" id="ARBA00037882"/>
    </source>
</evidence>
<dbReference type="InterPro" id="IPR042095">
    <property type="entry name" value="SUMF_sf"/>
</dbReference>
<feature type="domain" description="DinB-like" evidence="5">
    <location>
        <begin position="41"/>
        <end position="184"/>
    </location>
</feature>
<dbReference type="InterPro" id="IPR016187">
    <property type="entry name" value="CTDL_fold"/>
</dbReference>
<reference evidence="6 7" key="1">
    <citation type="submission" date="2015-10" db="EMBL/GenBank/DDBJ databases">
        <title>Genome sequencing of Penicillium freii.</title>
        <authorList>
            <person name="Nguyen H.D."/>
            <person name="Visagie C.M."/>
            <person name="Seifert K.A."/>
        </authorList>
    </citation>
    <scope>NUCLEOTIDE SEQUENCE [LARGE SCALE GENOMIC DNA]</scope>
    <source>
        <strain evidence="6 7">DAOM 242723</strain>
    </source>
</reference>
<keyword evidence="2" id="KW-0408">Iron</keyword>
<dbReference type="InterPro" id="IPR005532">
    <property type="entry name" value="SUMF_dom"/>
</dbReference>
<keyword evidence="1" id="KW-0560">Oxidoreductase</keyword>
<dbReference type="Pfam" id="PF03781">
    <property type="entry name" value="FGE-sulfatase"/>
    <property type="match status" value="1"/>
</dbReference>
<dbReference type="SUPFAM" id="SSF56436">
    <property type="entry name" value="C-type lectin-like"/>
    <property type="match status" value="1"/>
</dbReference>
<organism evidence="6 7">
    <name type="scientific">Penicillium freii</name>
    <dbReference type="NCBI Taxonomy" id="48697"/>
    <lineage>
        <taxon>Eukaryota</taxon>
        <taxon>Fungi</taxon>
        <taxon>Dikarya</taxon>
        <taxon>Ascomycota</taxon>
        <taxon>Pezizomycotina</taxon>
        <taxon>Eurotiomycetes</taxon>
        <taxon>Eurotiomycetidae</taxon>
        <taxon>Eurotiales</taxon>
        <taxon>Aspergillaceae</taxon>
        <taxon>Penicillium</taxon>
    </lineage>
</organism>
<sequence length="472" mass="53777">MSIEYLKPSAFAFPLTPTDYAPAPLPSLEEWDKLWEAWDLVTTKMIPAKSLMDRPIPLRNPLMFYLGHIPAFEDIHLTRATEGIPTEPAIYHQFFERGIDPDVDNPTKCHDHSVLPETWPALDDILDYRERVKKRITALYSDPKAISNRTVMRALWIGFEHEGGKYPLYIPVLNLSHLGLHIETFLYMTLQSPHVLPPPGPAPDFDEMAKKAFSERVENQWFKIPKQKFTIGFDDPESDDGPNRFFAWDNEREPYSTTVPEFEAQARPVCNEEYAKYVFITGKGTVPATWIKSPNTSIPTSDNQTINRSMVENDDYAFKQFIECQAIKTVYGPVPLVLALDWPLMASNHEVEGYAKWAKARIPSLHEVRSIHEHAEKERRKRSSYCKENSAKLQSDSEKIFADLTGCNTGLQHFHPVPVTQNGNRVSGLGDMGGAWEWTSSFFAPQPNFKPMDIYPGYSGTSGTHEFTSFNS</sequence>
<evidence type="ECO:0000313" key="6">
    <source>
        <dbReference type="EMBL" id="KUM59099.1"/>
    </source>
</evidence>
<dbReference type="InterPro" id="IPR051128">
    <property type="entry name" value="EgtD_Methyltrsf_superfamily"/>
</dbReference>
<dbReference type="PANTHER" id="PTHR43397:SF1">
    <property type="entry name" value="ERGOTHIONEINE BIOSYNTHESIS PROTEIN 1"/>
    <property type="match status" value="1"/>
</dbReference>